<dbReference type="Pfam" id="PF05685">
    <property type="entry name" value="Uma2"/>
    <property type="match status" value="1"/>
</dbReference>
<dbReference type="PANTHER" id="PTHR34107:SF7">
    <property type="entry name" value="SLR2092 PROTEIN"/>
    <property type="match status" value="1"/>
</dbReference>
<feature type="domain" description="Putative restriction endonuclease" evidence="1">
    <location>
        <begin position="25"/>
        <end position="194"/>
    </location>
</feature>
<accession>A0A6J4I669</accession>
<name>A0A6J4I669_9CYAN</name>
<gene>
    <name evidence="2" type="ORF">AVDCRST_MAG92-1533</name>
</gene>
<evidence type="ECO:0000313" key="2">
    <source>
        <dbReference type="EMBL" id="CAA9241384.1"/>
    </source>
</evidence>
<dbReference type="InterPro" id="IPR008538">
    <property type="entry name" value="Uma2"/>
</dbReference>
<dbReference type="Gene3D" id="3.90.1570.10">
    <property type="entry name" value="tt1808, chain A"/>
    <property type="match status" value="1"/>
</dbReference>
<proteinExistence type="predicted"/>
<dbReference type="AlphaFoldDB" id="A0A6J4I669"/>
<dbReference type="PANTHER" id="PTHR34107">
    <property type="entry name" value="SLL0198 PROTEIN-RELATED"/>
    <property type="match status" value="1"/>
</dbReference>
<dbReference type="SUPFAM" id="SSF52980">
    <property type="entry name" value="Restriction endonuclease-like"/>
    <property type="match status" value="1"/>
</dbReference>
<protein>
    <recommendedName>
        <fullName evidence="1">Putative restriction endonuclease domain-containing protein</fullName>
    </recommendedName>
</protein>
<dbReference type="InterPro" id="IPR012296">
    <property type="entry name" value="Nuclease_put_TT1808"/>
</dbReference>
<dbReference type="EMBL" id="CADCTM010000224">
    <property type="protein sequence ID" value="CAA9241384.1"/>
    <property type="molecule type" value="Genomic_DNA"/>
</dbReference>
<sequence>MTQANSSPAIAVNIPCSVTLTVTHEEFVQLAIANRDLQLERNATGELIVMPPTGSETGNKNSDMEGQLWLWNRQTKLGKTFNSSTGFHLPNGSFRSPDAAWVRQDRWDALTPEQQKGFAPICPDFVLELRSESDSMKTLRAKMREYMANNARLGWLIDRKNQKVEIYRQCQDVEVLDKPITLSGEDVLPGFVLDLIEVWS</sequence>
<dbReference type="CDD" id="cd06260">
    <property type="entry name" value="DUF820-like"/>
    <property type="match status" value="1"/>
</dbReference>
<dbReference type="InterPro" id="IPR011335">
    <property type="entry name" value="Restrct_endonuc-II-like"/>
</dbReference>
<evidence type="ECO:0000259" key="1">
    <source>
        <dbReference type="Pfam" id="PF05685"/>
    </source>
</evidence>
<organism evidence="2">
    <name type="scientific">uncultured Coleofasciculus sp</name>
    <dbReference type="NCBI Taxonomy" id="1267456"/>
    <lineage>
        <taxon>Bacteria</taxon>
        <taxon>Bacillati</taxon>
        <taxon>Cyanobacteriota</taxon>
        <taxon>Cyanophyceae</taxon>
        <taxon>Coleofasciculales</taxon>
        <taxon>Coleofasciculaceae</taxon>
        <taxon>Coleofasciculus</taxon>
        <taxon>environmental samples</taxon>
    </lineage>
</organism>
<reference evidence="2" key="1">
    <citation type="submission" date="2020-02" db="EMBL/GenBank/DDBJ databases">
        <authorList>
            <person name="Meier V. D."/>
        </authorList>
    </citation>
    <scope>NUCLEOTIDE SEQUENCE</scope>
    <source>
        <strain evidence="2">AVDCRST_MAG92</strain>
    </source>
</reference>